<dbReference type="STRING" id="246196.MSMEG_4017"/>
<accession>A0QZG5</accession>
<evidence type="ECO:0000313" key="2">
    <source>
        <dbReference type="EMBL" id="ABK71714.1"/>
    </source>
</evidence>
<dbReference type="InterPro" id="IPR029058">
    <property type="entry name" value="AB_hydrolase_fold"/>
</dbReference>
<dbReference type="PATRIC" id="fig|246196.56.peg.4019"/>
<dbReference type="PaxDb" id="246196-MSMEI_3922"/>
<dbReference type="OrthoDB" id="9773549at2"/>
<dbReference type="Gene3D" id="3.40.50.1820">
    <property type="entry name" value="alpha/beta hydrolase"/>
    <property type="match status" value="1"/>
</dbReference>
<gene>
    <name evidence="2" type="ordered locus">MSMEG_4017</name>
</gene>
<dbReference type="Proteomes" id="UP000000757">
    <property type="component" value="Chromosome"/>
</dbReference>
<dbReference type="EMBL" id="CP000480">
    <property type="protein sequence ID" value="ABK71714.1"/>
    <property type="molecule type" value="Genomic_DNA"/>
</dbReference>
<reference evidence="2 3" key="1">
    <citation type="submission" date="2006-10" db="EMBL/GenBank/DDBJ databases">
        <authorList>
            <person name="Fleischmann R.D."/>
            <person name="Dodson R.J."/>
            <person name="Haft D.H."/>
            <person name="Merkel J.S."/>
            <person name="Nelson W.C."/>
            <person name="Fraser C.M."/>
        </authorList>
    </citation>
    <scope>NUCLEOTIDE SEQUENCE [LARGE SCALE GENOMIC DNA]</scope>
    <source>
        <strain evidence="3">ATCC 700084 / mc(2)155</strain>
    </source>
</reference>
<organism evidence="2 3">
    <name type="scientific">Mycolicibacterium smegmatis (strain ATCC 700084 / mc(2)155)</name>
    <name type="common">Mycobacterium smegmatis</name>
    <dbReference type="NCBI Taxonomy" id="246196"/>
    <lineage>
        <taxon>Bacteria</taxon>
        <taxon>Bacillati</taxon>
        <taxon>Actinomycetota</taxon>
        <taxon>Actinomycetes</taxon>
        <taxon>Mycobacteriales</taxon>
        <taxon>Mycobacteriaceae</taxon>
        <taxon>Mycolicibacterium</taxon>
    </lineage>
</organism>
<protein>
    <submittedName>
        <fullName evidence="2">BmyD protein</fullName>
    </submittedName>
</protein>
<keyword evidence="3" id="KW-1185">Reference proteome</keyword>
<dbReference type="KEGG" id="msb:LJ00_19945"/>
<name>A0QZG5_MYCS2</name>
<evidence type="ECO:0000313" key="3">
    <source>
        <dbReference type="Proteomes" id="UP000000757"/>
    </source>
</evidence>
<dbReference type="KEGG" id="msm:MSMEG_4017"/>
<feature type="region of interest" description="Disordered" evidence="1">
    <location>
        <begin position="73"/>
        <end position="96"/>
    </location>
</feature>
<evidence type="ECO:0000256" key="1">
    <source>
        <dbReference type="SAM" id="MobiDB-lite"/>
    </source>
</evidence>
<sequence>MTGWARREPVTLAGHSWGVYPLTGAAILLGAELIREVVYVNAVVPERGVAMRDKNPAMASIIDAQLESSQSISASPSDVAAQMMQDESPVATTRRQAICPGDVAEPRCSA</sequence>
<dbReference type="AlphaFoldDB" id="A0QZG5"/>
<proteinExistence type="predicted"/>